<proteinExistence type="predicted"/>
<reference evidence="7 8" key="1">
    <citation type="submission" date="2019-12" db="EMBL/GenBank/DDBJ databases">
        <title>Nocardia macrotermitis sp. nov. and Nocardia aurantia sp. nov., isolated from the gut of the fungus growing-termite Macrotermes natalensis.</title>
        <authorList>
            <person name="Christine B."/>
            <person name="Rene B."/>
        </authorList>
    </citation>
    <scope>NUCLEOTIDE SEQUENCE [LARGE SCALE GENOMIC DNA]</scope>
    <source>
        <strain evidence="7 8">DSM 102126</strain>
    </source>
</reference>
<sequence>MLITLGPGGDRSHVLQVMNRLVTEAQNLASSQHGPYALHREYHRWVNAARTQLRWQISEADIQRLVLTDRYNALLSMQIPVKFVESAAGLLPVDQPGSGPIREMLTLEIEEHVHHLQQAVKTLEQWSALLERADRAGRLVVADANVFCHHRDRLKDWDVGADAHAVPGQDVHLVLPLPVLDELDRLKDRGQGAAKTNARETIKQMAGLLPRGTVRERGQVSSPGTVRNGALTLDLWPDPAGHVRLPRADDEIIARAVAFQALAGREVTLLTGDVGMASRAELAGLTTVLLDLPDATPKPAKPPRGAHHPARRTASTGPPADGAGCDGK</sequence>
<gene>
    <name evidence="7" type="ORF">GQ466_16280</name>
</gene>
<evidence type="ECO:0000256" key="3">
    <source>
        <dbReference type="ARBA" id="ARBA00022801"/>
    </source>
</evidence>
<dbReference type="GO" id="GO:0046872">
    <property type="term" value="F:metal ion binding"/>
    <property type="evidence" value="ECO:0007669"/>
    <property type="project" value="UniProtKB-KW"/>
</dbReference>
<dbReference type="Proteomes" id="UP000431901">
    <property type="component" value="Unassembled WGS sequence"/>
</dbReference>
<comment type="caution">
    <text evidence="7">The sequence shown here is derived from an EMBL/GenBank/DDBJ whole genome shotgun (WGS) entry which is preliminary data.</text>
</comment>
<evidence type="ECO:0000256" key="2">
    <source>
        <dbReference type="ARBA" id="ARBA00022723"/>
    </source>
</evidence>
<protein>
    <recommendedName>
        <fullName evidence="6">PIN domain-containing protein</fullName>
    </recommendedName>
</protein>
<dbReference type="InterPro" id="IPR002716">
    <property type="entry name" value="PIN_dom"/>
</dbReference>
<name>A0A6I4W5Y8_9ACTN</name>
<dbReference type="EMBL" id="WUTW01000002">
    <property type="protein sequence ID" value="MXQ65587.1"/>
    <property type="molecule type" value="Genomic_DNA"/>
</dbReference>
<keyword evidence="3" id="KW-0378">Hydrolase</keyword>
<dbReference type="Gene3D" id="3.40.50.1010">
    <property type="entry name" value="5'-nuclease"/>
    <property type="match status" value="1"/>
</dbReference>
<dbReference type="GO" id="GO:0016787">
    <property type="term" value="F:hydrolase activity"/>
    <property type="evidence" value="ECO:0007669"/>
    <property type="project" value="UniProtKB-KW"/>
</dbReference>
<evidence type="ECO:0000313" key="7">
    <source>
        <dbReference type="EMBL" id="MXQ65587.1"/>
    </source>
</evidence>
<organism evidence="7 8">
    <name type="scientific">Actinomadura rayongensis</name>
    <dbReference type="NCBI Taxonomy" id="1429076"/>
    <lineage>
        <taxon>Bacteria</taxon>
        <taxon>Bacillati</taxon>
        <taxon>Actinomycetota</taxon>
        <taxon>Actinomycetes</taxon>
        <taxon>Streptosporangiales</taxon>
        <taxon>Thermomonosporaceae</taxon>
        <taxon>Actinomadura</taxon>
    </lineage>
</organism>
<keyword evidence="2" id="KW-0479">Metal-binding</keyword>
<dbReference type="Pfam" id="PF13638">
    <property type="entry name" value="PIN_4"/>
    <property type="match status" value="1"/>
</dbReference>
<dbReference type="RefSeq" id="WP_161103662.1">
    <property type="nucleotide sequence ID" value="NZ_JBHLYI010000006.1"/>
</dbReference>
<keyword evidence="1" id="KW-0540">Nuclease</keyword>
<feature type="domain" description="PIN" evidence="6">
    <location>
        <begin position="140"/>
        <end position="288"/>
    </location>
</feature>
<evidence type="ECO:0000256" key="4">
    <source>
        <dbReference type="ARBA" id="ARBA00022842"/>
    </source>
</evidence>
<dbReference type="SUPFAM" id="SSF88723">
    <property type="entry name" value="PIN domain-like"/>
    <property type="match status" value="1"/>
</dbReference>
<dbReference type="OrthoDB" id="5145858at2"/>
<evidence type="ECO:0000256" key="1">
    <source>
        <dbReference type="ARBA" id="ARBA00022722"/>
    </source>
</evidence>
<evidence type="ECO:0000313" key="8">
    <source>
        <dbReference type="Proteomes" id="UP000431901"/>
    </source>
</evidence>
<dbReference type="AlphaFoldDB" id="A0A6I4W5Y8"/>
<keyword evidence="8" id="KW-1185">Reference proteome</keyword>
<dbReference type="InterPro" id="IPR029060">
    <property type="entry name" value="PIN-like_dom_sf"/>
</dbReference>
<feature type="region of interest" description="Disordered" evidence="5">
    <location>
        <begin position="293"/>
        <end position="328"/>
    </location>
</feature>
<accession>A0A6I4W5Y8</accession>
<keyword evidence="4" id="KW-0460">Magnesium</keyword>
<dbReference type="GO" id="GO:0004518">
    <property type="term" value="F:nuclease activity"/>
    <property type="evidence" value="ECO:0007669"/>
    <property type="project" value="UniProtKB-KW"/>
</dbReference>
<evidence type="ECO:0000259" key="6">
    <source>
        <dbReference type="Pfam" id="PF13638"/>
    </source>
</evidence>
<evidence type="ECO:0000256" key="5">
    <source>
        <dbReference type="SAM" id="MobiDB-lite"/>
    </source>
</evidence>